<protein>
    <submittedName>
        <fullName evidence="1">Uncharacterized protein</fullName>
    </submittedName>
</protein>
<dbReference type="KEGG" id="apor:DDU33_01665"/>
<dbReference type="EMBL" id="CP029206">
    <property type="protein sequence ID" value="AWI50288.1"/>
    <property type="molecule type" value="Genomic_DNA"/>
</dbReference>
<evidence type="ECO:0000313" key="2">
    <source>
        <dbReference type="Proteomes" id="UP000244920"/>
    </source>
</evidence>
<organism evidence="1 2">
    <name type="scientific">Actinobacillus porcitonsillarum</name>
    <dbReference type="NCBI Taxonomy" id="189834"/>
    <lineage>
        <taxon>Bacteria</taxon>
        <taxon>Pseudomonadati</taxon>
        <taxon>Pseudomonadota</taxon>
        <taxon>Gammaproteobacteria</taxon>
        <taxon>Pasteurellales</taxon>
        <taxon>Pasteurellaceae</taxon>
        <taxon>Actinobacillus</taxon>
    </lineage>
</organism>
<accession>A0A2U8FH47</accession>
<evidence type="ECO:0000313" key="1">
    <source>
        <dbReference type="EMBL" id="AWI50288.1"/>
    </source>
</evidence>
<gene>
    <name evidence="1" type="ORF">DDU33_01665</name>
</gene>
<keyword evidence="2" id="KW-1185">Reference proteome</keyword>
<proteinExistence type="predicted"/>
<sequence>MNTFILARFYKEFTERLQKMRGRSQIFVDKSITKMKICKKITKTDRLQAIIAVFFRMILGKRQ</sequence>
<name>A0A2U8FH47_9PAST</name>
<reference evidence="2" key="1">
    <citation type="submission" date="2018-05" db="EMBL/GenBank/DDBJ databases">
        <title>Complete genome sequence of Actinobacillus porcitonsillarum reference strain 9953L55 (CCUG 46996).</title>
        <authorList>
            <person name="Dona V."/>
            <person name="Perreten V."/>
        </authorList>
    </citation>
    <scope>NUCLEOTIDE SEQUENCE [LARGE SCALE GENOMIC DNA]</scope>
    <source>
        <strain evidence="2">9953L55</strain>
    </source>
</reference>
<dbReference type="AlphaFoldDB" id="A0A2U8FH47"/>
<dbReference type="Proteomes" id="UP000244920">
    <property type="component" value="Chromosome"/>
</dbReference>